<name>A0A0M0JJB2_9EUKA</name>
<protein>
    <submittedName>
        <fullName evidence="8">Dek1-calpain-like protein</fullName>
    </submittedName>
</protein>
<evidence type="ECO:0000256" key="5">
    <source>
        <dbReference type="PIRSR" id="PIRSR622684-1"/>
    </source>
</evidence>
<dbReference type="SUPFAM" id="SSF54001">
    <property type="entry name" value="Cysteine proteinases"/>
    <property type="match status" value="1"/>
</dbReference>
<proteinExistence type="inferred from homology"/>
<dbReference type="Pfam" id="PF01067">
    <property type="entry name" value="Calpain_III"/>
    <property type="match status" value="2"/>
</dbReference>
<evidence type="ECO:0000256" key="2">
    <source>
        <dbReference type="ARBA" id="ARBA00022670"/>
    </source>
</evidence>
<dbReference type="FunFam" id="3.90.70.10:FF:000114">
    <property type="entry name" value="Calpain a"/>
    <property type="match status" value="1"/>
</dbReference>
<dbReference type="EMBL" id="JWZX01002835">
    <property type="protein sequence ID" value="KOO26560.1"/>
    <property type="molecule type" value="Genomic_DNA"/>
</dbReference>
<dbReference type="SUPFAM" id="SSF49758">
    <property type="entry name" value="Calpain large subunit, middle domain (domain III)"/>
    <property type="match status" value="3"/>
</dbReference>
<evidence type="ECO:0000313" key="9">
    <source>
        <dbReference type="Proteomes" id="UP000037460"/>
    </source>
</evidence>
<dbReference type="PANTHER" id="PTHR10183">
    <property type="entry name" value="CALPAIN"/>
    <property type="match status" value="1"/>
</dbReference>
<keyword evidence="2 6" id="KW-0645">Protease</keyword>
<evidence type="ECO:0000259" key="7">
    <source>
        <dbReference type="PROSITE" id="PS50203"/>
    </source>
</evidence>
<dbReference type="AlphaFoldDB" id="A0A0M0JJB2"/>
<dbReference type="GO" id="GO:0006508">
    <property type="term" value="P:proteolysis"/>
    <property type="evidence" value="ECO:0007669"/>
    <property type="project" value="UniProtKB-KW"/>
</dbReference>
<evidence type="ECO:0000256" key="1">
    <source>
        <dbReference type="ARBA" id="ARBA00007623"/>
    </source>
</evidence>
<dbReference type="InterPro" id="IPR022683">
    <property type="entry name" value="Calpain_III"/>
</dbReference>
<organism evidence="8 9">
    <name type="scientific">Chrysochromulina tobinii</name>
    <dbReference type="NCBI Taxonomy" id="1460289"/>
    <lineage>
        <taxon>Eukaryota</taxon>
        <taxon>Haptista</taxon>
        <taxon>Haptophyta</taxon>
        <taxon>Prymnesiophyceae</taxon>
        <taxon>Prymnesiales</taxon>
        <taxon>Chrysochromulinaceae</taxon>
        <taxon>Chrysochromulina</taxon>
    </lineage>
</organism>
<dbReference type="SMART" id="SM00720">
    <property type="entry name" value="calpain_III"/>
    <property type="match status" value="1"/>
</dbReference>
<dbReference type="GO" id="GO:0004198">
    <property type="term" value="F:calcium-dependent cysteine-type endopeptidase activity"/>
    <property type="evidence" value="ECO:0007669"/>
    <property type="project" value="InterPro"/>
</dbReference>
<keyword evidence="4 6" id="KW-0788">Thiol protease</keyword>
<dbReference type="Gene3D" id="3.90.70.10">
    <property type="entry name" value="Cysteine proteinases"/>
    <property type="match status" value="1"/>
</dbReference>
<keyword evidence="3 6" id="KW-0378">Hydrolase</keyword>
<reference evidence="9" key="1">
    <citation type="journal article" date="2015" name="PLoS Genet.">
        <title>Genome Sequence and Transcriptome Analyses of Chrysochromulina tobin: Metabolic Tools for Enhanced Algal Fitness in the Prominent Order Prymnesiales (Haptophyceae).</title>
        <authorList>
            <person name="Hovde B.T."/>
            <person name="Deodato C.R."/>
            <person name="Hunsperger H.M."/>
            <person name="Ryken S.A."/>
            <person name="Yost W."/>
            <person name="Jha R.K."/>
            <person name="Patterson J."/>
            <person name="Monnat R.J. Jr."/>
            <person name="Barlow S.B."/>
            <person name="Starkenburg S.R."/>
            <person name="Cattolico R.A."/>
        </authorList>
    </citation>
    <scope>NUCLEOTIDE SEQUENCE</scope>
    <source>
        <strain evidence="9">CCMP291</strain>
    </source>
</reference>
<dbReference type="InterPro" id="IPR022684">
    <property type="entry name" value="Calpain_cysteine_protease"/>
</dbReference>
<dbReference type="SMART" id="SM00230">
    <property type="entry name" value="CysPc"/>
    <property type="match status" value="1"/>
</dbReference>
<evidence type="ECO:0000256" key="6">
    <source>
        <dbReference type="PROSITE-ProRule" id="PRU00239"/>
    </source>
</evidence>
<accession>A0A0M0JJB2</accession>
<comment type="caution">
    <text evidence="8">The sequence shown here is derived from an EMBL/GenBank/DDBJ whole genome shotgun (WGS) entry which is preliminary data.</text>
</comment>
<dbReference type="InterPro" id="IPR038765">
    <property type="entry name" value="Papain-like_cys_pep_sf"/>
</dbReference>
<keyword evidence="9" id="KW-1185">Reference proteome</keyword>
<evidence type="ECO:0000256" key="4">
    <source>
        <dbReference type="ARBA" id="ARBA00022807"/>
    </source>
</evidence>
<dbReference type="InterPro" id="IPR036213">
    <property type="entry name" value="Calpain_III_sf"/>
</dbReference>
<dbReference type="Pfam" id="PF00648">
    <property type="entry name" value="Peptidase_C2"/>
    <property type="match status" value="1"/>
</dbReference>
<feature type="active site" evidence="5 6">
    <location>
        <position position="282"/>
    </location>
</feature>
<gene>
    <name evidence="8" type="ORF">Ctob_005828</name>
</gene>
<evidence type="ECO:0000313" key="8">
    <source>
        <dbReference type="EMBL" id="KOO26560.1"/>
    </source>
</evidence>
<feature type="active site" evidence="5 6">
    <location>
        <position position="306"/>
    </location>
</feature>
<dbReference type="Proteomes" id="UP000037460">
    <property type="component" value="Unassembled WGS sequence"/>
</dbReference>
<dbReference type="PRINTS" id="PR00704">
    <property type="entry name" value="CALPAIN"/>
</dbReference>
<dbReference type="PANTHER" id="PTHR10183:SF379">
    <property type="entry name" value="CALPAIN-5"/>
    <property type="match status" value="1"/>
</dbReference>
<dbReference type="PROSITE" id="PS50203">
    <property type="entry name" value="CALPAIN_CAT"/>
    <property type="match status" value="1"/>
</dbReference>
<feature type="active site" evidence="5 6">
    <location>
        <position position="101"/>
    </location>
</feature>
<dbReference type="OrthoDB" id="424753at2759"/>
<dbReference type="InterPro" id="IPR001300">
    <property type="entry name" value="Peptidase_C2_calpain_cat"/>
</dbReference>
<comment type="similarity">
    <text evidence="1">Belongs to the peptidase C2 family.</text>
</comment>
<evidence type="ECO:0000256" key="3">
    <source>
        <dbReference type="ARBA" id="ARBA00022801"/>
    </source>
</evidence>
<feature type="domain" description="Calpain catalytic" evidence="7">
    <location>
        <begin position="34"/>
        <end position="366"/>
    </location>
</feature>
<dbReference type="InterPro" id="IPR022682">
    <property type="entry name" value="Calpain_domain_III"/>
</dbReference>
<dbReference type="Gene3D" id="2.60.120.380">
    <property type="match status" value="3"/>
</dbReference>
<sequence>MTFGTSDTTARVLNDDLSQVEILQECARLPRNAQWSDQRFPADIPTTLYVTGEPADKPFNNGQPVRWLRPHEIAGAVDGQLDLIKDGLAAGDVAQGELGDCYLLGAMSSIASRNLLGPLIKPGVDPRECINKGFITFLLYKFGEWVEVSVDTLIPCNEESQPIFAHGKDPSELWVPLLEKAYAKLHGSYEALDGGSVSAALVDLTGGVGESIDMTDEDVRFEIGDGSFWKRLKRYNSKGAGHEHDDGGGTYLLGAALSRTDVEDKGGLGAMQVTDLGILVNHAYSLIDVQEVGDGEGKLRLVQLRNPWGMKEWEGPWSDNSREWETAIGMRAREKLNVQFEDDGTFWMAWEDFQAHFNKIYVCRIFQECNPAKLLRGQRRVERPPPGSWCRYEIEGEWTEQTAGGCFNFPEWRKNPQYEIRTGPNETQAPDPRTNPAALTGRVLSASDGGRKRGGDEGGPVYEKKIGMYIMRGDEVYRRRVLFDSDEIEGDEVVDSTPFMAYRDVTCNTMDEENEPGLFSMQRFVLIPSTFAPGGKGIFRIVILTSEPLEQPPEPIPPLKTLHVAGAWTEANAGGCRNFYTWRKNEQYHLQLSRPARVSVVLARHNPEVSEAALHSKKKAVQSKKKKKPKDANFLMGFIVAVLPTEQSERKLLRLDGRKLADGGDIIDKTTFSPTFEVAAEFVRNPIYMMRASRTATCELFLRQESRERLPEGGGFTEGQVGVHYEGIGFYVTVDDGSLSLEDVRCQSGFRQAIETAKPFRLEADTPYLLIPMTYKKGVEMPYDIEVYCDQPSLRIEQLSKAAADARRAEQVENEAARTIVRWFIVSRIWKLLRARPPDKSRARKLIVTFFLRPVRDNDEGYLDINLALNALESAYIQLTGNPEAKESFFPEMRKRLKARGHKIADYDVLL</sequence>
<dbReference type="CDD" id="cd00044">
    <property type="entry name" value="CysPc"/>
    <property type="match status" value="1"/>
</dbReference>